<dbReference type="AlphaFoldDB" id="A0A2P6QCR8"/>
<dbReference type="Pfam" id="PF00232">
    <property type="entry name" value="Glyco_hydro_1"/>
    <property type="match status" value="1"/>
</dbReference>
<sequence>MVDIGLEAYRFSISWSRLIPNTKDFTAYANVCFEQFGDRVGHWTTMNEPNVFVLGGYDIGFLPPQRCSAPFGFNCSRVSDNILGYGRAVGIYQTTLGNPPLYIHENGIY</sequence>
<gene>
    <name evidence="3" type="ORF">RchiOBHm_Chr5g0041251</name>
</gene>
<dbReference type="STRING" id="74649.A0A2P6QCR8"/>
<keyword evidence="3" id="KW-0378">Hydrolase</keyword>
<dbReference type="PANTHER" id="PTHR10353">
    <property type="entry name" value="GLYCOSYL HYDROLASE"/>
    <property type="match status" value="1"/>
</dbReference>
<evidence type="ECO:0000256" key="2">
    <source>
        <dbReference type="RuleBase" id="RU003690"/>
    </source>
</evidence>
<comment type="caution">
    <text evidence="3">The sequence shown here is derived from an EMBL/GenBank/DDBJ whole genome shotgun (WGS) entry which is preliminary data.</text>
</comment>
<dbReference type="Gene3D" id="3.20.20.80">
    <property type="entry name" value="Glycosidases"/>
    <property type="match status" value="2"/>
</dbReference>
<comment type="similarity">
    <text evidence="1 2">Belongs to the glycosyl hydrolase 1 family.</text>
</comment>
<dbReference type="InterPro" id="IPR001360">
    <property type="entry name" value="Glyco_hydro_1"/>
</dbReference>
<evidence type="ECO:0000313" key="3">
    <source>
        <dbReference type="EMBL" id="PRQ31969.1"/>
    </source>
</evidence>
<dbReference type="Proteomes" id="UP000238479">
    <property type="component" value="Chromosome 5"/>
</dbReference>
<dbReference type="GO" id="GO:0008422">
    <property type="term" value="F:beta-glucosidase activity"/>
    <property type="evidence" value="ECO:0007669"/>
    <property type="project" value="UniProtKB-EC"/>
</dbReference>
<keyword evidence="3" id="KW-0326">Glycosidase</keyword>
<reference evidence="3 4" key="1">
    <citation type="journal article" date="2018" name="Nat. Genet.">
        <title>The Rosa genome provides new insights in the design of modern roses.</title>
        <authorList>
            <person name="Bendahmane M."/>
        </authorList>
    </citation>
    <scope>NUCLEOTIDE SEQUENCE [LARGE SCALE GENOMIC DNA]</scope>
    <source>
        <strain evidence="4">cv. Old Blush</strain>
    </source>
</reference>
<dbReference type="Gramene" id="PRQ31969">
    <property type="protein sequence ID" value="PRQ31969"/>
    <property type="gene ID" value="RchiOBHm_Chr5g0041251"/>
</dbReference>
<dbReference type="InterPro" id="IPR017853">
    <property type="entry name" value="GH"/>
</dbReference>
<dbReference type="EC" id="3.2.1.21" evidence="3"/>
<dbReference type="EMBL" id="PDCK01000043">
    <property type="protein sequence ID" value="PRQ31969.1"/>
    <property type="molecule type" value="Genomic_DNA"/>
</dbReference>
<protein>
    <submittedName>
        <fullName evidence="3">Putative beta-glucosidase</fullName>
        <ecNumber evidence="3">3.2.1.21</ecNumber>
    </submittedName>
</protein>
<organism evidence="3 4">
    <name type="scientific">Rosa chinensis</name>
    <name type="common">China rose</name>
    <dbReference type="NCBI Taxonomy" id="74649"/>
    <lineage>
        <taxon>Eukaryota</taxon>
        <taxon>Viridiplantae</taxon>
        <taxon>Streptophyta</taxon>
        <taxon>Embryophyta</taxon>
        <taxon>Tracheophyta</taxon>
        <taxon>Spermatophyta</taxon>
        <taxon>Magnoliopsida</taxon>
        <taxon>eudicotyledons</taxon>
        <taxon>Gunneridae</taxon>
        <taxon>Pentapetalae</taxon>
        <taxon>rosids</taxon>
        <taxon>fabids</taxon>
        <taxon>Rosales</taxon>
        <taxon>Rosaceae</taxon>
        <taxon>Rosoideae</taxon>
        <taxon>Rosoideae incertae sedis</taxon>
        <taxon>Rosa</taxon>
    </lineage>
</organism>
<evidence type="ECO:0000313" key="4">
    <source>
        <dbReference type="Proteomes" id="UP000238479"/>
    </source>
</evidence>
<keyword evidence="4" id="KW-1185">Reference proteome</keyword>
<dbReference type="SUPFAM" id="SSF51445">
    <property type="entry name" value="(Trans)glycosidases"/>
    <property type="match status" value="1"/>
</dbReference>
<name>A0A2P6QCR8_ROSCH</name>
<proteinExistence type="inferred from homology"/>
<accession>A0A2P6QCR8</accession>
<dbReference type="PANTHER" id="PTHR10353:SF29">
    <property type="entry name" value="BETA-GLUCOSIDASE 11"/>
    <property type="match status" value="1"/>
</dbReference>
<dbReference type="GO" id="GO:0005975">
    <property type="term" value="P:carbohydrate metabolic process"/>
    <property type="evidence" value="ECO:0007669"/>
    <property type="project" value="InterPro"/>
</dbReference>
<evidence type="ECO:0000256" key="1">
    <source>
        <dbReference type="ARBA" id="ARBA00010838"/>
    </source>
</evidence>